<comment type="caution">
    <text evidence="1">The sequence shown here is derived from an EMBL/GenBank/DDBJ whole genome shotgun (WGS) entry which is preliminary data.</text>
</comment>
<dbReference type="Proteomes" id="UP000789920">
    <property type="component" value="Unassembled WGS sequence"/>
</dbReference>
<gene>
    <name evidence="1" type="ORF">RPERSI_LOCUS1470</name>
</gene>
<reference evidence="1" key="1">
    <citation type="submission" date="2021-06" db="EMBL/GenBank/DDBJ databases">
        <authorList>
            <person name="Kallberg Y."/>
            <person name="Tangrot J."/>
            <person name="Rosling A."/>
        </authorList>
    </citation>
    <scope>NUCLEOTIDE SEQUENCE</scope>
    <source>
        <strain evidence="1">MA461A</strain>
    </source>
</reference>
<dbReference type="EMBL" id="CAJVQC010001351">
    <property type="protein sequence ID" value="CAG8492866.1"/>
    <property type="molecule type" value="Genomic_DNA"/>
</dbReference>
<organism evidence="1 2">
    <name type="scientific">Racocetra persica</name>
    <dbReference type="NCBI Taxonomy" id="160502"/>
    <lineage>
        <taxon>Eukaryota</taxon>
        <taxon>Fungi</taxon>
        <taxon>Fungi incertae sedis</taxon>
        <taxon>Mucoromycota</taxon>
        <taxon>Glomeromycotina</taxon>
        <taxon>Glomeromycetes</taxon>
        <taxon>Diversisporales</taxon>
        <taxon>Gigasporaceae</taxon>
        <taxon>Racocetra</taxon>
    </lineage>
</organism>
<sequence length="172" mass="19509">MIMKLSKENNQDHNCKDQPDLNIILTALNQIQLDYQMLHQENVELKNTLNQLQGQEGANIQYKNPKTQVGLLGSLLSGPALAWFSSLLEKQLELLGDFEILVKKFEKTFGFRAASSYASESWQIADNLNWGEAALIDQFRNRLQNDIKDLLLTVEDLTSLNDAISKAIRCNN</sequence>
<protein>
    <submittedName>
        <fullName evidence="1">5153_t:CDS:1</fullName>
    </submittedName>
</protein>
<evidence type="ECO:0000313" key="1">
    <source>
        <dbReference type="EMBL" id="CAG8492866.1"/>
    </source>
</evidence>
<proteinExistence type="predicted"/>
<name>A0ACA9KTR2_9GLOM</name>
<keyword evidence="2" id="KW-1185">Reference proteome</keyword>
<evidence type="ECO:0000313" key="2">
    <source>
        <dbReference type="Proteomes" id="UP000789920"/>
    </source>
</evidence>
<accession>A0ACA9KTR2</accession>